<reference evidence="3" key="1">
    <citation type="journal article" date="2023" name="Comput. Struct. Biotechnol. J.">
        <title>Discovery of a novel marine Bacteroidetes with a rich repertoire of carbohydrate-active enzymes.</title>
        <authorList>
            <person name="Chen B."/>
            <person name="Liu G."/>
            <person name="Chen Q."/>
            <person name="Wang H."/>
            <person name="Liu L."/>
            <person name="Tang K."/>
        </authorList>
    </citation>
    <scope>NUCLEOTIDE SEQUENCE</scope>
    <source>
        <strain evidence="3">TK19036</strain>
    </source>
</reference>
<evidence type="ECO:0000313" key="3">
    <source>
        <dbReference type="EMBL" id="WKN39117.1"/>
    </source>
</evidence>
<organism evidence="3">
    <name type="scientific">Roseihalotalea indica</name>
    <dbReference type="NCBI Taxonomy" id="2867963"/>
    <lineage>
        <taxon>Bacteria</taxon>
        <taxon>Pseudomonadati</taxon>
        <taxon>Bacteroidota</taxon>
        <taxon>Cytophagia</taxon>
        <taxon>Cytophagales</taxon>
        <taxon>Catalimonadaceae</taxon>
        <taxon>Roseihalotalea</taxon>
    </lineage>
</organism>
<dbReference type="GO" id="GO:0016787">
    <property type="term" value="F:hydrolase activity"/>
    <property type="evidence" value="ECO:0007669"/>
    <property type="project" value="InterPro"/>
</dbReference>
<dbReference type="EMBL" id="CP120682">
    <property type="protein sequence ID" value="WKN39117.1"/>
    <property type="molecule type" value="Genomic_DNA"/>
</dbReference>
<keyword evidence="1" id="KW-0732">Signal</keyword>
<protein>
    <submittedName>
        <fullName evidence="3">DUF1080 domain-containing protein</fullName>
    </submittedName>
</protein>
<dbReference type="AlphaFoldDB" id="A0AA49JJ93"/>
<accession>A0AA49JJ93</accession>
<sequence>MNKHLFLALSGLTFSAFVACSSGETSSETATAADSTSETSSSEWEDLTSLDKWRNYKADTISGSWQLEDGVLALNGKGGGDIITKEEYDNFELELDWKISEGGNSGLFFNVIEADSIGPAYHTGPEYQFIDDERHADAKNRKHRSGDNYDVQQATTETVKPAGEWNTTRLIVNGDHVEHYLNGEKIVEYDLGSPAWQDSVANSKFAEISTYGTAEKGHIALQDHGDPVWFRNIRIREM</sequence>
<dbReference type="Pfam" id="PF06439">
    <property type="entry name" value="3keto-disac_hyd"/>
    <property type="match status" value="1"/>
</dbReference>
<name>A0AA49JJ93_9BACT</name>
<proteinExistence type="predicted"/>
<dbReference type="InterPro" id="IPR010496">
    <property type="entry name" value="AL/BT2_dom"/>
</dbReference>
<feature type="signal peptide" evidence="1">
    <location>
        <begin position="1"/>
        <end position="18"/>
    </location>
</feature>
<dbReference type="PROSITE" id="PS51257">
    <property type="entry name" value="PROKAR_LIPOPROTEIN"/>
    <property type="match status" value="1"/>
</dbReference>
<reference evidence="3" key="2">
    <citation type="journal article" date="2024" name="Antonie Van Leeuwenhoek">
        <title>Roseihalotalea indica gen. nov., sp. nov., a halophilic Bacteroidetes from mesopelagic Southwest Indian Ocean with higher carbohydrate metabolic potential.</title>
        <authorList>
            <person name="Chen B."/>
            <person name="Zhang M."/>
            <person name="Lin D."/>
            <person name="Ye J."/>
            <person name="Tang K."/>
        </authorList>
    </citation>
    <scope>NUCLEOTIDE SEQUENCE</scope>
    <source>
        <strain evidence="3">TK19036</strain>
    </source>
</reference>
<feature type="chain" id="PRO_5041362971" evidence="1">
    <location>
        <begin position="19"/>
        <end position="238"/>
    </location>
</feature>
<evidence type="ECO:0000259" key="2">
    <source>
        <dbReference type="Pfam" id="PF06439"/>
    </source>
</evidence>
<dbReference type="Gene3D" id="2.60.120.560">
    <property type="entry name" value="Exo-inulinase, domain 1"/>
    <property type="match status" value="1"/>
</dbReference>
<gene>
    <name evidence="3" type="ORF">K4G66_10445</name>
</gene>
<evidence type="ECO:0000256" key="1">
    <source>
        <dbReference type="SAM" id="SignalP"/>
    </source>
</evidence>
<feature type="domain" description="3-keto-alpha-glucoside-1,2-lyase/3-keto-2-hydroxy-glucal hydratase" evidence="2">
    <location>
        <begin position="48"/>
        <end position="236"/>
    </location>
</feature>